<dbReference type="Proteomes" id="UP000243797">
    <property type="component" value="Unassembled WGS sequence"/>
</dbReference>
<dbReference type="AlphaFoldDB" id="A0A2K1QJ34"/>
<dbReference type="PROSITE" id="PS00463">
    <property type="entry name" value="ZN2_CY6_FUNGAL_1"/>
    <property type="match status" value="1"/>
</dbReference>
<name>A0A2K1QJ34_9PEZI</name>
<comment type="subcellular location">
    <subcellularLocation>
        <location evidence="1">Nucleus</location>
    </subcellularLocation>
</comment>
<keyword evidence="7" id="KW-0539">Nucleus</keyword>
<dbReference type="InterPro" id="IPR001138">
    <property type="entry name" value="Zn2Cys6_DnaBD"/>
</dbReference>
<dbReference type="FunCoup" id="A0A2K1QJ34">
    <property type="interactions" value="129"/>
</dbReference>
<comment type="caution">
    <text evidence="10">The sequence shown here is derived from an EMBL/GenBank/DDBJ whole genome shotgun (WGS) entry which is preliminary data.</text>
</comment>
<keyword evidence="4" id="KW-0805">Transcription regulation</keyword>
<dbReference type="EMBL" id="NKHZ01000081">
    <property type="protein sequence ID" value="PNS14912.1"/>
    <property type="molecule type" value="Genomic_DNA"/>
</dbReference>
<dbReference type="CDD" id="cd12148">
    <property type="entry name" value="fungal_TF_MHR"/>
    <property type="match status" value="1"/>
</dbReference>
<feature type="region of interest" description="Disordered" evidence="8">
    <location>
        <begin position="751"/>
        <end position="787"/>
    </location>
</feature>
<dbReference type="CDD" id="cd00067">
    <property type="entry name" value="GAL4"/>
    <property type="match status" value="1"/>
</dbReference>
<feature type="compositionally biased region" description="Polar residues" evidence="8">
    <location>
        <begin position="758"/>
        <end position="768"/>
    </location>
</feature>
<dbReference type="SMART" id="SM00906">
    <property type="entry name" value="Fungal_trans"/>
    <property type="match status" value="1"/>
</dbReference>
<evidence type="ECO:0000256" key="2">
    <source>
        <dbReference type="ARBA" id="ARBA00022723"/>
    </source>
</evidence>
<dbReference type="SMART" id="SM00066">
    <property type="entry name" value="GAL4"/>
    <property type="match status" value="1"/>
</dbReference>
<feature type="compositionally biased region" description="Basic and acidic residues" evidence="8">
    <location>
        <begin position="150"/>
        <end position="177"/>
    </location>
</feature>
<evidence type="ECO:0000256" key="5">
    <source>
        <dbReference type="ARBA" id="ARBA00023125"/>
    </source>
</evidence>
<feature type="domain" description="Zn(2)-C6 fungal-type" evidence="9">
    <location>
        <begin position="55"/>
        <end position="84"/>
    </location>
</feature>
<evidence type="ECO:0000256" key="3">
    <source>
        <dbReference type="ARBA" id="ARBA00022833"/>
    </source>
</evidence>
<dbReference type="Pfam" id="PF04082">
    <property type="entry name" value="Fungal_trans"/>
    <property type="match status" value="1"/>
</dbReference>
<reference evidence="10 11" key="1">
    <citation type="submission" date="2017-06" db="EMBL/GenBank/DDBJ databases">
        <title>Draft genome sequence of a variant of Elsinoe murrayae.</title>
        <authorList>
            <person name="Cheng Q."/>
        </authorList>
    </citation>
    <scope>NUCLEOTIDE SEQUENCE [LARGE SCALE GENOMIC DNA]</scope>
    <source>
        <strain evidence="10 11">CQ-2017a</strain>
    </source>
</reference>
<evidence type="ECO:0000256" key="1">
    <source>
        <dbReference type="ARBA" id="ARBA00004123"/>
    </source>
</evidence>
<evidence type="ECO:0000259" key="9">
    <source>
        <dbReference type="PROSITE" id="PS50048"/>
    </source>
</evidence>
<dbReference type="GO" id="GO:0045944">
    <property type="term" value="P:positive regulation of transcription by RNA polymerase II"/>
    <property type="evidence" value="ECO:0007669"/>
    <property type="project" value="TreeGrafter"/>
</dbReference>
<keyword evidence="6" id="KW-0804">Transcription</keyword>
<dbReference type="InterPro" id="IPR036864">
    <property type="entry name" value="Zn2-C6_fun-type_DNA-bd_sf"/>
</dbReference>
<dbReference type="STRING" id="2082308.A0A2K1QJ34"/>
<dbReference type="InterPro" id="IPR052202">
    <property type="entry name" value="Yeast_MetPath_Reg"/>
</dbReference>
<feature type="region of interest" description="Disordered" evidence="8">
    <location>
        <begin position="856"/>
        <end position="889"/>
    </location>
</feature>
<sequence>MSHPSEQAEVFKKPLKRKRSSLDSNATSQTSAHAPNDPQDLSKNSGVTAFRTVSACNRCRSRKNRCDQVLPACGNCEKAGTPCVGYDANLNRTVPRNYVLYLEHRVEQLEALLDEHGVEYPPPSQLAIENKPNGTNQAQAPPITRRSSRPKSEEEDHGHNGTVKAEDATHRESLAGPDRKISMSAISFASVVREAVKKYIAHGARAAMKGPKDGRDDGHHKDSFYGLYSPPITKPAPFPEAELARDLTHLYFEHANPQIPILHRGEFANFLDRVYTTRPEERSVRATFFVSVTCAIGAGIIMDKSGELDQQSSDEEIRNGFGTTSCLKRAEPEQYFAAAMMCLESFLSAPRAFESTPTGLEELQAILLVANFSLLRPVTPGLWFIAGTAMRVAKNLGLYQEGPEDIDSAKTVAVGSSEADARKQHQALGRLWWSRDMRRRLWYCTYSIDRLVSVCVGRTTSIDETVITTPFPSGLDDHYIGPHGVDYPPVSPGAVLPSYKRVSYHYFRLRLLQSEILQVLESRRAQIVRSTGVAHLDNPFIPTDLKAPFLTRFNGDFRQWRIDIDARLSNWYQTGPRQEDTGVRFDPLFLELNYWQTMVMLYRHSLAIPEQLVVEMDESTLEESRTTVKHADAEDREDEQLVVYKAGVAGQQVLRIYRQLHLKRLVNYTYLATHHIFICGVSFLYAIWQSPFVRQSIKPEDIDLTVLAATSVLTALIPKCPPAQNCRDAFKRMSKVTMAFYLANIPPKPNAFQPPMTSPTQEHQSRLQLSVPADNNPRRPSPQFDTGFKSLFSEEDLAMRSPDFPLPRKFLPVFSRTAPRPEPPRPTSNPATATSLTPEQQRMDILLDPSLRDSMTMQAAPPATSPFPPPHAQQPPSSPQPGSVQSETSLDQAQYFDESFWESFQGGQEGGVFAGEAVGLAGMGFELGFGAGAAAVGENANVDWPERGFEMLDGWLLGGGSSGA</sequence>
<protein>
    <recommendedName>
        <fullName evidence="9">Zn(2)-C6 fungal-type domain-containing protein</fullName>
    </recommendedName>
</protein>
<dbReference type="PANTHER" id="PTHR47782:SF1">
    <property type="entry name" value="PYRIMIDINE PATHWAY REGULATORY PROTEIN 1"/>
    <property type="match status" value="1"/>
</dbReference>
<dbReference type="CDD" id="cd14723">
    <property type="entry name" value="ZIP_Ppr1"/>
    <property type="match status" value="1"/>
</dbReference>
<gene>
    <name evidence="10" type="ORF">CAC42_2141</name>
</gene>
<evidence type="ECO:0000256" key="4">
    <source>
        <dbReference type="ARBA" id="ARBA00023015"/>
    </source>
</evidence>
<organism evidence="10 11">
    <name type="scientific">Sphaceloma murrayae</name>
    <dbReference type="NCBI Taxonomy" id="2082308"/>
    <lineage>
        <taxon>Eukaryota</taxon>
        <taxon>Fungi</taxon>
        <taxon>Dikarya</taxon>
        <taxon>Ascomycota</taxon>
        <taxon>Pezizomycotina</taxon>
        <taxon>Dothideomycetes</taxon>
        <taxon>Dothideomycetidae</taxon>
        <taxon>Myriangiales</taxon>
        <taxon>Elsinoaceae</taxon>
        <taxon>Sphaceloma</taxon>
    </lineage>
</organism>
<dbReference type="GO" id="GO:0005634">
    <property type="term" value="C:nucleus"/>
    <property type="evidence" value="ECO:0007669"/>
    <property type="project" value="UniProtKB-SubCell"/>
</dbReference>
<feature type="region of interest" description="Disordered" evidence="8">
    <location>
        <begin position="207"/>
        <end position="226"/>
    </location>
</feature>
<feature type="compositionally biased region" description="Polar residues" evidence="8">
    <location>
        <begin position="22"/>
        <end position="46"/>
    </location>
</feature>
<feature type="compositionally biased region" description="Basic and acidic residues" evidence="8">
    <location>
        <begin position="210"/>
        <end position="223"/>
    </location>
</feature>
<feature type="region of interest" description="Disordered" evidence="8">
    <location>
        <begin position="1"/>
        <end position="46"/>
    </location>
</feature>
<dbReference type="SUPFAM" id="SSF57701">
    <property type="entry name" value="Zn2/Cys6 DNA-binding domain"/>
    <property type="match status" value="1"/>
</dbReference>
<keyword evidence="2" id="KW-0479">Metal-binding</keyword>
<keyword evidence="3" id="KW-0862">Zinc</keyword>
<dbReference type="GO" id="GO:0008270">
    <property type="term" value="F:zinc ion binding"/>
    <property type="evidence" value="ECO:0007669"/>
    <property type="project" value="InterPro"/>
</dbReference>
<evidence type="ECO:0000256" key="8">
    <source>
        <dbReference type="SAM" id="MobiDB-lite"/>
    </source>
</evidence>
<feature type="region of interest" description="Disordered" evidence="8">
    <location>
        <begin position="814"/>
        <end position="842"/>
    </location>
</feature>
<accession>A0A2K1QJ34</accession>
<evidence type="ECO:0000313" key="11">
    <source>
        <dbReference type="Proteomes" id="UP000243797"/>
    </source>
</evidence>
<evidence type="ECO:0000256" key="6">
    <source>
        <dbReference type="ARBA" id="ARBA00023163"/>
    </source>
</evidence>
<dbReference type="GO" id="GO:0000981">
    <property type="term" value="F:DNA-binding transcription factor activity, RNA polymerase II-specific"/>
    <property type="evidence" value="ECO:0007669"/>
    <property type="project" value="InterPro"/>
</dbReference>
<evidence type="ECO:0000256" key="7">
    <source>
        <dbReference type="ARBA" id="ARBA00023242"/>
    </source>
</evidence>
<dbReference type="InterPro" id="IPR007219">
    <property type="entry name" value="XnlR_reg_dom"/>
</dbReference>
<evidence type="ECO:0000313" key="10">
    <source>
        <dbReference type="EMBL" id="PNS14912.1"/>
    </source>
</evidence>
<dbReference type="Gene3D" id="4.10.240.10">
    <property type="entry name" value="Zn(2)-C6 fungal-type DNA-binding domain"/>
    <property type="match status" value="1"/>
</dbReference>
<keyword evidence="11" id="KW-1185">Reference proteome</keyword>
<dbReference type="PROSITE" id="PS50048">
    <property type="entry name" value="ZN2_CY6_FUNGAL_2"/>
    <property type="match status" value="1"/>
</dbReference>
<keyword evidence="5" id="KW-0238">DNA-binding</keyword>
<dbReference type="Pfam" id="PF00172">
    <property type="entry name" value="Zn_clus"/>
    <property type="match status" value="1"/>
</dbReference>
<dbReference type="GO" id="GO:0043565">
    <property type="term" value="F:sequence-specific DNA binding"/>
    <property type="evidence" value="ECO:0007669"/>
    <property type="project" value="TreeGrafter"/>
</dbReference>
<dbReference type="InParanoid" id="A0A2K1QJ34"/>
<dbReference type="OrthoDB" id="5373550at2759"/>
<dbReference type="PANTHER" id="PTHR47782">
    <property type="entry name" value="ZN(II)2CYS6 TRANSCRIPTION FACTOR (EUROFUNG)-RELATED"/>
    <property type="match status" value="1"/>
</dbReference>
<proteinExistence type="predicted"/>
<feature type="compositionally biased region" description="Pro residues" evidence="8">
    <location>
        <begin position="863"/>
        <end position="879"/>
    </location>
</feature>
<dbReference type="GO" id="GO:0006351">
    <property type="term" value="P:DNA-templated transcription"/>
    <property type="evidence" value="ECO:0007669"/>
    <property type="project" value="InterPro"/>
</dbReference>
<feature type="region of interest" description="Disordered" evidence="8">
    <location>
        <begin position="118"/>
        <end position="177"/>
    </location>
</feature>